<proteinExistence type="predicted"/>
<dbReference type="Proteomes" id="UP000713880">
    <property type="component" value="Unassembled WGS sequence"/>
</dbReference>
<keyword evidence="2" id="KW-1185">Reference proteome</keyword>
<protein>
    <submittedName>
        <fullName evidence="1">Uncharacterized protein</fullName>
    </submittedName>
</protein>
<name>A0A938X6I0_9CLOT</name>
<feature type="non-terminal residue" evidence="1">
    <location>
        <position position="114"/>
    </location>
</feature>
<evidence type="ECO:0000313" key="2">
    <source>
        <dbReference type="Proteomes" id="UP000713880"/>
    </source>
</evidence>
<reference evidence="1" key="2">
    <citation type="journal article" date="2021" name="Sci. Rep.">
        <title>The distribution of antibiotic resistance genes in chicken gut microbiota commensals.</title>
        <authorList>
            <person name="Juricova H."/>
            <person name="Matiasovicova J."/>
            <person name="Kubasova T."/>
            <person name="Cejkova D."/>
            <person name="Rychlik I."/>
        </authorList>
    </citation>
    <scope>NUCLEOTIDE SEQUENCE</scope>
    <source>
        <strain evidence="1">An420c</strain>
    </source>
</reference>
<dbReference type="AlphaFoldDB" id="A0A938X6I0"/>
<comment type="caution">
    <text evidence="1">The sequence shown here is derived from an EMBL/GenBank/DDBJ whole genome shotgun (WGS) entry which is preliminary data.</text>
</comment>
<organism evidence="1 2">
    <name type="scientific">Mordavella massiliensis</name>
    <dbReference type="NCBI Taxonomy" id="1871024"/>
    <lineage>
        <taxon>Bacteria</taxon>
        <taxon>Bacillati</taxon>
        <taxon>Bacillota</taxon>
        <taxon>Clostridia</taxon>
        <taxon>Eubacteriales</taxon>
        <taxon>Clostridiaceae</taxon>
        <taxon>Mordavella</taxon>
    </lineage>
</organism>
<dbReference type="RefSeq" id="WP_204909934.1">
    <property type="nucleotide sequence ID" value="NZ_JACJLV010000100.1"/>
</dbReference>
<reference evidence="1" key="1">
    <citation type="submission" date="2020-08" db="EMBL/GenBank/DDBJ databases">
        <authorList>
            <person name="Cejkova D."/>
            <person name="Kubasova T."/>
            <person name="Jahodarova E."/>
            <person name="Rychlik I."/>
        </authorList>
    </citation>
    <scope>NUCLEOTIDE SEQUENCE</scope>
    <source>
        <strain evidence="1">An420c</strain>
    </source>
</reference>
<gene>
    <name evidence="1" type="ORF">H6A13_12905</name>
</gene>
<dbReference type="EMBL" id="JACJLV010000100">
    <property type="protein sequence ID" value="MBM6827973.1"/>
    <property type="molecule type" value="Genomic_DNA"/>
</dbReference>
<accession>A0A938X6I0</accession>
<sequence>MIKKKIRYIIIVICLLLIVIKVISPIAFAKDGMITRIKVDEFDKKDLYDIYIYELDRISRHNGAVMKNVYFFNLGFDEPHVESEERGAEIKVEQVFPFLYKWKCTAGDGDYRVI</sequence>
<evidence type="ECO:0000313" key="1">
    <source>
        <dbReference type="EMBL" id="MBM6827973.1"/>
    </source>
</evidence>